<accession>A0A067F571</accession>
<sequence>YFNKVNAWRDCQVHLKVTDAITFAMTCYHSTRSKWDISTK</sequence>
<dbReference type="Proteomes" id="UP000027120">
    <property type="component" value="Unassembled WGS sequence"/>
</dbReference>
<evidence type="ECO:0000313" key="1">
    <source>
        <dbReference type="EMBL" id="KDO58341.1"/>
    </source>
</evidence>
<reference evidence="1 2" key="1">
    <citation type="submission" date="2014-04" db="EMBL/GenBank/DDBJ databases">
        <authorList>
            <consortium name="International Citrus Genome Consortium"/>
            <person name="Gmitter F."/>
            <person name="Chen C."/>
            <person name="Farmerie W."/>
            <person name="Harkins T."/>
            <person name="Desany B."/>
            <person name="Mohiuddin M."/>
            <person name="Kodira C."/>
            <person name="Borodovsky M."/>
            <person name="Lomsadze A."/>
            <person name="Burns P."/>
            <person name="Jenkins J."/>
            <person name="Prochnik S."/>
            <person name="Shu S."/>
            <person name="Chapman J."/>
            <person name="Pitluck S."/>
            <person name="Schmutz J."/>
            <person name="Rokhsar D."/>
        </authorList>
    </citation>
    <scope>NUCLEOTIDE SEQUENCE</scope>
</reference>
<name>A0A067F571_CITSI</name>
<feature type="non-terminal residue" evidence="1">
    <location>
        <position position="1"/>
    </location>
</feature>
<dbReference type="EMBL" id="KK784950">
    <property type="protein sequence ID" value="KDO58341.1"/>
    <property type="molecule type" value="Genomic_DNA"/>
</dbReference>
<protein>
    <submittedName>
        <fullName evidence="1">Uncharacterized protein</fullName>
    </submittedName>
</protein>
<proteinExistence type="predicted"/>
<keyword evidence="2" id="KW-1185">Reference proteome</keyword>
<gene>
    <name evidence="1" type="ORF">CISIN_1g0381692mg</name>
</gene>
<organism evidence="1 2">
    <name type="scientific">Citrus sinensis</name>
    <name type="common">Sweet orange</name>
    <name type="synonym">Citrus aurantium var. sinensis</name>
    <dbReference type="NCBI Taxonomy" id="2711"/>
    <lineage>
        <taxon>Eukaryota</taxon>
        <taxon>Viridiplantae</taxon>
        <taxon>Streptophyta</taxon>
        <taxon>Embryophyta</taxon>
        <taxon>Tracheophyta</taxon>
        <taxon>Spermatophyta</taxon>
        <taxon>Magnoliopsida</taxon>
        <taxon>eudicotyledons</taxon>
        <taxon>Gunneridae</taxon>
        <taxon>Pentapetalae</taxon>
        <taxon>rosids</taxon>
        <taxon>malvids</taxon>
        <taxon>Sapindales</taxon>
        <taxon>Rutaceae</taxon>
        <taxon>Aurantioideae</taxon>
        <taxon>Citrus</taxon>
    </lineage>
</organism>
<evidence type="ECO:0000313" key="2">
    <source>
        <dbReference type="Proteomes" id="UP000027120"/>
    </source>
</evidence>
<dbReference type="AlphaFoldDB" id="A0A067F571"/>